<dbReference type="EnsemblMetazoa" id="CLYHEMT004748.1">
    <property type="protein sequence ID" value="CLYHEMP004748.1"/>
    <property type="gene ID" value="CLYHEMG004748"/>
</dbReference>
<sequence>MQKILFVTFLSVLVIQYVTCYKATTLSPQKPTPTIEITAPKQISDTDEIDTEDEDMELIKGRVKRGFRIRRRRRSDPCPGKCAGFLQCMKYTANFWRCIEVYPTGNCRC</sequence>
<evidence type="ECO:0000313" key="2">
    <source>
        <dbReference type="EnsemblMetazoa" id="CLYHEMP004748.1"/>
    </source>
</evidence>
<evidence type="ECO:0000313" key="3">
    <source>
        <dbReference type="Proteomes" id="UP000594262"/>
    </source>
</evidence>
<feature type="signal peptide" evidence="1">
    <location>
        <begin position="1"/>
        <end position="20"/>
    </location>
</feature>
<dbReference type="AlphaFoldDB" id="A0A7M5UYW5"/>
<name>A0A7M5UYW5_9CNID</name>
<evidence type="ECO:0000256" key="1">
    <source>
        <dbReference type="SAM" id="SignalP"/>
    </source>
</evidence>
<feature type="chain" id="PRO_5029776180" evidence="1">
    <location>
        <begin position="21"/>
        <end position="109"/>
    </location>
</feature>
<reference evidence="2" key="1">
    <citation type="submission" date="2021-01" db="UniProtKB">
        <authorList>
            <consortium name="EnsemblMetazoa"/>
        </authorList>
    </citation>
    <scope>IDENTIFICATION</scope>
</reference>
<organism evidence="2 3">
    <name type="scientific">Clytia hemisphaerica</name>
    <dbReference type="NCBI Taxonomy" id="252671"/>
    <lineage>
        <taxon>Eukaryota</taxon>
        <taxon>Metazoa</taxon>
        <taxon>Cnidaria</taxon>
        <taxon>Hydrozoa</taxon>
        <taxon>Hydroidolina</taxon>
        <taxon>Leptothecata</taxon>
        <taxon>Obeliida</taxon>
        <taxon>Clytiidae</taxon>
        <taxon>Clytia</taxon>
    </lineage>
</organism>
<keyword evidence="3" id="KW-1185">Reference proteome</keyword>
<keyword evidence="1" id="KW-0732">Signal</keyword>
<proteinExistence type="predicted"/>
<dbReference type="Proteomes" id="UP000594262">
    <property type="component" value="Unplaced"/>
</dbReference>
<accession>A0A7M5UYW5</accession>
<protein>
    <submittedName>
        <fullName evidence="2">Uncharacterized protein</fullName>
    </submittedName>
</protein>
<dbReference type="RefSeq" id="XP_066933259.1">
    <property type="nucleotide sequence ID" value="XM_067077158.1"/>
</dbReference>
<dbReference type="GeneID" id="136820922"/>